<sequence length="204" mass="22733">MFSAIAKVTTGIDKTDEIKKILDRLAKKQVYVGIPEGGERPEEKGQPIDNAQLLYVQTHGVRKSAMRKEMNPKVESGEMTYSQAYQLWLQTHGSPLWHTPPRPVIEPALEHNKEALAKQLRKVSEVALDGGDPEPELHKAGLMGQNFARDWFTNPENGWPPNSPITINGSKPDEDGNQFIKGKGSNKPLINTGELRKAITYVVK</sequence>
<dbReference type="Proteomes" id="UP001056500">
    <property type="component" value="Chromosome"/>
</dbReference>
<evidence type="ECO:0000313" key="1">
    <source>
        <dbReference type="EMBL" id="USG65167.1"/>
    </source>
</evidence>
<keyword evidence="2" id="KW-1185">Reference proteome</keyword>
<organism evidence="1 2">
    <name type="scientific">Brevibacillus ruminantium</name>
    <dbReference type="NCBI Taxonomy" id="2950604"/>
    <lineage>
        <taxon>Bacteria</taxon>
        <taxon>Bacillati</taxon>
        <taxon>Bacillota</taxon>
        <taxon>Bacilli</taxon>
        <taxon>Bacillales</taxon>
        <taxon>Paenibacillaceae</taxon>
        <taxon>Brevibacillus</taxon>
    </lineage>
</organism>
<gene>
    <name evidence="1" type="ORF">NDK47_24090</name>
</gene>
<dbReference type="RefSeq" id="WP_251872271.1">
    <property type="nucleotide sequence ID" value="NZ_CP098755.1"/>
</dbReference>
<accession>A0ABY4WDM8</accession>
<reference evidence="1" key="1">
    <citation type="submission" date="2022-06" db="EMBL/GenBank/DDBJ databases">
        <title>Genome sequencing of Brevibacillus sp. BB3-R1.</title>
        <authorList>
            <person name="Heo J."/>
            <person name="Lee D."/>
            <person name="Won M."/>
            <person name="Han B.-H."/>
            <person name="Hong S.-B."/>
            <person name="Kwon S.-W."/>
        </authorList>
    </citation>
    <scope>NUCLEOTIDE SEQUENCE</scope>
    <source>
        <strain evidence="1">BB3-R1</strain>
    </source>
</reference>
<name>A0ABY4WDM8_9BACL</name>
<protein>
    <submittedName>
        <fullName evidence="1">Uncharacterized protein</fullName>
    </submittedName>
</protein>
<dbReference type="EMBL" id="CP098755">
    <property type="protein sequence ID" value="USG65167.1"/>
    <property type="molecule type" value="Genomic_DNA"/>
</dbReference>
<evidence type="ECO:0000313" key="2">
    <source>
        <dbReference type="Proteomes" id="UP001056500"/>
    </source>
</evidence>
<proteinExistence type="predicted"/>